<keyword evidence="2" id="KW-0560">Oxidoreductase</keyword>
<evidence type="ECO:0000256" key="1">
    <source>
        <dbReference type="ARBA" id="ARBA00006484"/>
    </source>
</evidence>
<dbReference type="PRINTS" id="PR00081">
    <property type="entry name" value="GDHRDH"/>
</dbReference>
<comment type="caution">
    <text evidence="3">The sequence shown here is derived from an EMBL/GenBank/DDBJ whole genome shotgun (WGS) entry which is preliminary data.</text>
</comment>
<dbReference type="InterPro" id="IPR036291">
    <property type="entry name" value="NAD(P)-bd_dom_sf"/>
</dbReference>
<dbReference type="RefSeq" id="WP_185065591.1">
    <property type="nucleotide sequence ID" value="NZ_BAABJP010000068.1"/>
</dbReference>
<dbReference type="InterPro" id="IPR002347">
    <property type="entry name" value="SDR_fam"/>
</dbReference>
<evidence type="ECO:0000313" key="4">
    <source>
        <dbReference type="Proteomes" id="UP001428817"/>
    </source>
</evidence>
<proteinExistence type="inferred from homology"/>
<keyword evidence="4" id="KW-1185">Reference proteome</keyword>
<organism evidence="3 4">
    <name type="scientific">Pseudonocardia eucalypti</name>
    <dbReference type="NCBI Taxonomy" id="648755"/>
    <lineage>
        <taxon>Bacteria</taxon>
        <taxon>Bacillati</taxon>
        <taxon>Actinomycetota</taxon>
        <taxon>Actinomycetes</taxon>
        <taxon>Pseudonocardiales</taxon>
        <taxon>Pseudonocardiaceae</taxon>
        <taxon>Pseudonocardia</taxon>
    </lineage>
</organism>
<dbReference type="PANTHER" id="PTHR24321:SF8">
    <property type="entry name" value="ESTRADIOL 17-BETA-DEHYDROGENASE 8-RELATED"/>
    <property type="match status" value="1"/>
</dbReference>
<reference evidence="4" key="1">
    <citation type="journal article" date="2019" name="Int. J. Syst. Evol. Microbiol.">
        <title>The Global Catalogue of Microorganisms (GCM) 10K type strain sequencing project: providing services to taxonomists for standard genome sequencing and annotation.</title>
        <authorList>
            <consortium name="The Broad Institute Genomics Platform"/>
            <consortium name="The Broad Institute Genome Sequencing Center for Infectious Disease"/>
            <person name="Wu L."/>
            <person name="Ma J."/>
        </authorList>
    </citation>
    <scope>NUCLEOTIDE SEQUENCE [LARGE SCALE GENOMIC DNA]</scope>
    <source>
        <strain evidence="4">JCM 18303</strain>
    </source>
</reference>
<dbReference type="Proteomes" id="UP001428817">
    <property type="component" value="Unassembled WGS sequence"/>
</dbReference>
<dbReference type="CDD" id="cd05233">
    <property type="entry name" value="SDR_c"/>
    <property type="match status" value="1"/>
</dbReference>
<dbReference type="Pfam" id="PF13561">
    <property type="entry name" value="adh_short_C2"/>
    <property type="match status" value="1"/>
</dbReference>
<accession>A0ABP9RF15</accession>
<dbReference type="InterPro" id="IPR020904">
    <property type="entry name" value="Sc_DH/Rdtase_CS"/>
</dbReference>
<gene>
    <name evidence="3" type="ORF">GCM10023321_82590</name>
</gene>
<dbReference type="PANTHER" id="PTHR24321">
    <property type="entry name" value="DEHYDROGENASES, SHORT CHAIN"/>
    <property type="match status" value="1"/>
</dbReference>
<dbReference type="PROSITE" id="PS00061">
    <property type="entry name" value="ADH_SHORT"/>
    <property type="match status" value="1"/>
</dbReference>
<dbReference type="PRINTS" id="PR00080">
    <property type="entry name" value="SDRFAMILY"/>
</dbReference>
<name>A0ABP9RF15_9PSEU</name>
<comment type="similarity">
    <text evidence="1">Belongs to the short-chain dehydrogenases/reductases (SDR) family.</text>
</comment>
<dbReference type="SUPFAM" id="SSF51735">
    <property type="entry name" value="NAD(P)-binding Rossmann-fold domains"/>
    <property type="match status" value="1"/>
</dbReference>
<sequence>MLSDLKDKRALVTGAAQGLGRAVAELFVARGARVLLTDIDGDLVAKTAADLGDAAHPLVSDVTSEADVAASVRACVDTLGGLDIAVNNAGIEIGKPLVEQTEEEFDRLMDINVKGVFFGIKHQTPALVASGGGAIVNMSSVAGLGGVPLLGSYCASKAAVLRLTETAAIELRAAGIRVNAVCPSFIQTEMVARLVNPFEGATGANFDDLVAVKQQRLGTPEEVAEMVAFLASDDARFVTGAHYTLDSGLTGSLL</sequence>
<protein>
    <submittedName>
        <fullName evidence="3">SDR family oxidoreductase</fullName>
    </submittedName>
</protein>
<dbReference type="NCBIfam" id="NF005559">
    <property type="entry name" value="PRK07231.1"/>
    <property type="match status" value="1"/>
</dbReference>
<dbReference type="Gene3D" id="3.40.50.720">
    <property type="entry name" value="NAD(P)-binding Rossmann-like Domain"/>
    <property type="match status" value="1"/>
</dbReference>
<dbReference type="EMBL" id="BAABJP010000068">
    <property type="protein sequence ID" value="GAA5175804.1"/>
    <property type="molecule type" value="Genomic_DNA"/>
</dbReference>
<evidence type="ECO:0000256" key="2">
    <source>
        <dbReference type="ARBA" id="ARBA00023002"/>
    </source>
</evidence>
<evidence type="ECO:0000313" key="3">
    <source>
        <dbReference type="EMBL" id="GAA5175804.1"/>
    </source>
</evidence>